<evidence type="ECO:0000256" key="1">
    <source>
        <dbReference type="ARBA" id="ARBA00000843"/>
    </source>
</evidence>
<dbReference type="RefSeq" id="WP_147931711.1">
    <property type="nucleotide sequence ID" value="NZ_VOXD01000025.1"/>
</dbReference>
<evidence type="ECO:0000256" key="9">
    <source>
        <dbReference type="ARBA" id="ARBA00022801"/>
    </source>
</evidence>
<gene>
    <name evidence="16" type="primary">mutY</name>
    <name evidence="16" type="ORF">FUA23_15725</name>
</gene>
<dbReference type="GO" id="GO:0034039">
    <property type="term" value="F:8-oxo-7,8-dihydroguanine DNA N-glycosylase activity"/>
    <property type="evidence" value="ECO:0007669"/>
    <property type="project" value="TreeGrafter"/>
</dbReference>
<dbReference type="CDD" id="cd00056">
    <property type="entry name" value="ENDO3c"/>
    <property type="match status" value="1"/>
</dbReference>
<dbReference type="GO" id="GO:0046872">
    <property type="term" value="F:metal ion binding"/>
    <property type="evidence" value="ECO:0007669"/>
    <property type="project" value="UniProtKB-UniRule"/>
</dbReference>
<dbReference type="PANTHER" id="PTHR42944">
    <property type="entry name" value="ADENINE DNA GLYCOSYLASE"/>
    <property type="match status" value="1"/>
</dbReference>
<dbReference type="Pfam" id="PF00633">
    <property type="entry name" value="HHH"/>
    <property type="match status" value="1"/>
</dbReference>
<dbReference type="GO" id="GO:0006298">
    <property type="term" value="P:mismatch repair"/>
    <property type="evidence" value="ECO:0007669"/>
    <property type="project" value="TreeGrafter"/>
</dbReference>
<dbReference type="GO" id="GO:0006284">
    <property type="term" value="P:base-excision repair"/>
    <property type="evidence" value="ECO:0007669"/>
    <property type="project" value="UniProtKB-UniRule"/>
</dbReference>
<dbReference type="Proteomes" id="UP000321907">
    <property type="component" value="Unassembled WGS sequence"/>
</dbReference>
<dbReference type="Pfam" id="PF00730">
    <property type="entry name" value="HhH-GPD"/>
    <property type="match status" value="1"/>
</dbReference>
<evidence type="ECO:0000256" key="10">
    <source>
        <dbReference type="ARBA" id="ARBA00023004"/>
    </source>
</evidence>
<keyword evidence="6" id="KW-0004">4Fe-4S</keyword>
<comment type="similarity">
    <text evidence="3 14">Belongs to the Nth/MutY family.</text>
</comment>
<proteinExistence type="inferred from homology"/>
<dbReference type="GO" id="GO:0051539">
    <property type="term" value="F:4 iron, 4 sulfur cluster binding"/>
    <property type="evidence" value="ECO:0007669"/>
    <property type="project" value="UniProtKB-UniRule"/>
</dbReference>
<sequence>MPDSDRDSFFSSALLGWYDPDRRPMPWKAISDPYRIWLSEIILQQTRVEQGLPYFERFVTAYPEVGDLAAAEDEAVMKLWEGLGYYSRARNLLKAARMVVGSHDGVFPDTYAGLRTLPGVGPYTAAAIASFAFGRQVAVLDGNVFRILSRFYNDSTPIDTGKGRKHYQELVDGAMGTADARLFNQAIMDFGALVCTPKQAKCSHCPLTERCKALAENTVYDLPVKEKKLKRRTRYFHFLVLADEKGQTIIEQRLEKDIWQNLFQFPLIETDEPGLGTNALALHANWPDWIATNDLRFVKRSAPLKHQLTHQTIHVVFHHFSWKGMPEKISGKIILNNKMFENYAFPRVITRYLADKSLLLDLF</sequence>
<dbReference type="GO" id="GO:0032357">
    <property type="term" value="F:oxidized purine DNA binding"/>
    <property type="evidence" value="ECO:0007669"/>
    <property type="project" value="TreeGrafter"/>
</dbReference>
<dbReference type="PROSITE" id="PS01155">
    <property type="entry name" value="ENDONUCLEASE_III_2"/>
    <property type="match status" value="1"/>
</dbReference>
<dbReference type="SUPFAM" id="SSF48150">
    <property type="entry name" value="DNA-glycosylase"/>
    <property type="match status" value="1"/>
</dbReference>
<dbReference type="InterPro" id="IPR003265">
    <property type="entry name" value="HhH-GPD_domain"/>
</dbReference>
<keyword evidence="11" id="KW-0411">Iron-sulfur</keyword>
<dbReference type="AlphaFoldDB" id="A0A5C7FBL7"/>
<dbReference type="InterPro" id="IPR011257">
    <property type="entry name" value="DNA_glycosylase"/>
</dbReference>
<evidence type="ECO:0000256" key="6">
    <source>
        <dbReference type="ARBA" id="ARBA00022485"/>
    </source>
</evidence>
<keyword evidence="10 14" id="KW-0408">Iron</keyword>
<evidence type="ECO:0000256" key="3">
    <source>
        <dbReference type="ARBA" id="ARBA00008343"/>
    </source>
</evidence>
<evidence type="ECO:0000256" key="4">
    <source>
        <dbReference type="ARBA" id="ARBA00012045"/>
    </source>
</evidence>
<evidence type="ECO:0000313" key="17">
    <source>
        <dbReference type="Proteomes" id="UP000321907"/>
    </source>
</evidence>
<dbReference type="EC" id="3.2.2.31" evidence="4 14"/>
<dbReference type="InterPro" id="IPR029119">
    <property type="entry name" value="MutY_C"/>
</dbReference>
<keyword evidence="13 14" id="KW-0326">Glycosidase</keyword>
<dbReference type="GO" id="GO:0035485">
    <property type="term" value="F:adenine/guanine mispair binding"/>
    <property type="evidence" value="ECO:0007669"/>
    <property type="project" value="TreeGrafter"/>
</dbReference>
<dbReference type="InterPro" id="IPR005760">
    <property type="entry name" value="A/G_AdeGlyc_MutY"/>
</dbReference>
<keyword evidence="8 14" id="KW-0227">DNA damage</keyword>
<dbReference type="GO" id="GO:0000701">
    <property type="term" value="F:purine-specific mismatch base pair DNA N-glycosylase activity"/>
    <property type="evidence" value="ECO:0007669"/>
    <property type="project" value="UniProtKB-EC"/>
</dbReference>
<comment type="catalytic activity">
    <reaction evidence="1 14">
        <text>Hydrolyzes free adenine bases from 7,8-dihydro-8-oxoguanine:adenine mismatched double-stranded DNA, leaving an apurinic site.</text>
        <dbReference type="EC" id="3.2.2.31"/>
    </reaction>
</comment>
<dbReference type="InterPro" id="IPR004036">
    <property type="entry name" value="Endonuclease-III-like_CS2"/>
</dbReference>
<evidence type="ECO:0000313" key="16">
    <source>
        <dbReference type="EMBL" id="TXF88258.1"/>
    </source>
</evidence>
<dbReference type="Gene3D" id="1.10.1670.10">
    <property type="entry name" value="Helix-hairpin-Helix base-excision DNA repair enzymes (C-terminal)"/>
    <property type="match status" value="1"/>
</dbReference>
<dbReference type="Gene3D" id="1.10.340.30">
    <property type="entry name" value="Hypothetical protein, domain 2"/>
    <property type="match status" value="1"/>
</dbReference>
<comment type="caution">
    <text evidence="16">The sequence shown here is derived from an EMBL/GenBank/DDBJ whole genome shotgun (WGS) entry which is preliminary data.</text>
</comment>
<dbReference type="SMART" id="SM00478">
    <property type="entry name" value="ENDO3c"/>
    <property type="match status" value="1"/>
</dbReference>
<dbReference type="Gene3D" id="3.90.79.10">
    <property type="entry name" value="Nucleoside Triphosphate Pyrophosphohydrolase"/>
    <property type="match status" value="1"/>
</dbReference>
<evidence type="ECO:0000256" key="11">
    <source>
        <dbReference type="ARBA" id="ARBA00023014"/>
    </source>
</evidence>
<evidence type="ECO:0000256" key="14">
    <source>
        <dbReference type="RuleBase" id="RU365096"/>
    </source>
</evidence>
<keyword evidence="7" id="KW-0479">Metal-binding</keyword>
<protein>
    <recommendedName>
        <fullName evidence="5 14">Adenine DNA glycosylase</fullName>
        <ecNumber evidence="4 14">3.2.2.31</ecNumber>
    </recommendedName>
</protein>
<dbReference type="NCBIfam" id="TIGR01084">
    <property type="entry name" value="mutY"/>
    <property type="match status" value="1"/>
</dbReference>
<dbReference type="CDD" id="cd03431">
    <property type="entry name" value="NUDIX_DNA_Glycosylase_C-MutY"/>
    <property type="match status" value="1"/>
</dbReference>
<organism evidence="16 17">
    <name type="scientific">Neolewinella aurantiaca</name>
    <dbReference type="NCBI Taxonomy" id="2602767"/>
    <lineage>
        <taxon>Bacteria</taxon>
        <taxon>Pseudomonadati</taxon>
        <taxon>Bacteroidota</taxon>
        <taxon>Saprospiria</taxon>
        <taxon>Saprospirales</taxon>
        <taxon>Lewinellaceae</taxon>
        <taxon>Neolewinella</taxon>
    </lineage>
</organism>
<dbReference type="InterPro" id="IPR000445">
    <property type="entry name" value="HhH_motif"/>
</dbReference>
<dbReference type="OrthoDB" id="9802365at2"/>
<dbReference type="FunFam" id="1.10.340.30:FF:000002">
    <property type="entry name" value="Adenine DNA glycosylase"/>
    <property type="match status" value="1"/>
</dbReference>
<keyword evidence="17" id="KW-1185">Reference proteome</keyword>
<dbReference type="SUPFAM" id="SSF55811">
    <property type="entry name" value="Nudix"/>
    <property type="match status" value="1"/>
</dbReference>
<comment type="function">
    <text evidence="2">Adenine glycosylase active on G-A mispairs. MutY also corrects error-prone DNA synthesis past GO lesions which are due to the oxidatively damaged form of guanine: 7,8-dihydro-8-oxoguanine (8-oxo-dGTP).</text>
</comment>
<dbReference type="EMBL" id="VOXD01000025">
    <property type="protein sequence ID" value="TXF88258.1"/>
    <property type="molecule type" value="Genomic_DNA"/>
</dbReference>
<evidence type="ECO:0000256" key="13">
    <source>
        <dbReference type="ARBA" id="ARBA00023295"/>
    </source>
</evidence>
<evidence type="ECO:0000256" key="2">
    <source>
        <dbReference type="ARBA" id="ARBA00002933"/>
    </source>
</evidence>
<dbReference type="PANTHER" id="PTHR42944:SF1">
    <property type="entry name" value="ADENINE DNA GLYCOSYLASE"/>
    <property type="match status" value="1"/>
</dbReference>
<evidence type="ECO:0000256" key="5">
    <source>
        <dbReference type="ARBA" id="ARBA00022023"/>
    </source>
</evidence>
<name>A0A5C7FBL7_9BACT</name>
<dbReference type="InterPro" id="IPR015797">
    <property type="entry name" value="NUDIX_hydrolase-like_dom_sf"/>
</dbReference>
<evidence type="ECO:0000259" key="15">
    <source>
        <dbReference type="SMART" id="SM00478"/>
    </source>
</evidence>
<feature type="domain" description="HhH-GPD" evidence="15">
    <location>
        <begin position="42"/>
        <end position="193"/>
    </location>
</feature>
<evidence type="ECO:0000256" key="7">
    <source>
        <dbReference type="ARBA" id="ARBA00022723"/>
    </source>
</evidence>
<keyword evidence="9" id="KW-0378">Hydrolase</keyword>
<evidence type="ECO:0000256" key="8">
    <source>
        <dbReference type="ARBA" id="ARBA00022763"/>
    </source>
</evidence>
<evidence type="ECO:0000256" key="12">
    <source>
        <dbReference type="ARBA" id="ARBA00023204"/>
    </source>
</evidence>
<reference evidence="16 17" key="1">
    <citation type="submission" date="2019-08" db="EMBL/GenBank/DDBJ databases">
        <title>Lewinella sp. strain SSH13 Genome sequencing and assembly.</title>
        <authorList>
            <person name="Kim I."/>
        </authorList>
    </citation>
    <scope>NUCLEOTIDE SEQUENCE [LARGE SCALE GENOMIC DNA]</scope>
    <source>
        <strain evidence="16 17">SSH13</strain>
    </source>
</reference>
<dbReference type="Pfam" id="PF14815">
    <property type="entry name" value="NUDIX_4"/>
    <property type="match status" value="1"/>
</dbReference>
<comment type="cofactor">
    <cofactor evidence="14">
        <name>[4Fe-4S] cluster</name>
        <dbReference type="ChEBI" id="CHEBI:49883"/>
    </cofactor>
    <text evidence="14">Binds 1 [4Fe-4S] cluster.</text>
</comment>
<accession>A0A5C7FBL7</accession>
<keyword evidence="12" id="KW-0234">DNA repair</keyword>
<dbReference type="InterPro" id="IPR044298">
    <property type="entry name" value="MIG/MutY"/>
</dbReference>
<dbReference type="InterPro" id="IPR023170">
    <property type="entry name" value="HhH_base_excis_C"/>
</dbReference>